<organism evidence="4">
    <name type="scientific">Nippostrongylus brasiliensis</name>
    <name type="common">Rat hookworm</name>
    <dbReference type="NCBI Taxonomy" id="27835"/>
    <lineage>
        <taxon>Eukaryota</taxon>
        <taxon>Metazoa</taxon>
        <taxon>Ecdysozoa</taxon>
        <taxon>Nematoda</taxon>
        <taxon>Chromadorea</taxon>
        <taxon>Rhabditida</taxon>
        <taxon>Rhabditina</taxon>
        <taxon>Rhabditomorpha</taxon>
        <taxon>Strongyloidea</taxon>
        <taxon>Heligmosomidae</taxon>
        <taxon>Nippostrongylus</taxon>
    </lineage>
</organism>
<dbReference type="Proteomes" id="UP000271162">
    <property type="component" value="Unassembled WGS sequence"/>
</dbReference>
<reference evidence="2 3" key="2">
    <citation type="submission" date="2018-11" db="EMBL/GenBank/DDBJ databases">
        <authorList>
            <consortium name="Pathogen Informatics"/>
        </authorList>
    </citation>
    <scope>NUCLEOTIDE SEQUENCE [LARGE SCALE GENOMIC DNA]</scope>
</reference>
<gene>
    <name evidence="2" type="ORF">NBR_LOCUS582</name>
</gene>
<keyword evidence="3" id="KW-1185">Reference proteome</keyword>
<feature type="compositionally biased region" description="Basic and acidic residues" evidence="1">
    <location>
        <begin position="56"/>
        <end position="77"/>
    </location>
</feature>
<protein>
    <submittedName>
        <fullName evidence="2 4">Uncharacterized protein</fullName>
    </submittedName>
</protein>
<dbReference type="WBParaSite" id="NBR_0000058101-mRNA-1">
    <property type="protein sequence ID" value="NBR_0000058101-mRNA-1"/>
    <property type="gene ID" value="NBR_0000058101"/>
</dbReference>
<evidence type="ECO:0000313" key="4">
    <source>
        <dbReference type="WBParaSite" id="NBR_0000058101-mRNA-1"/>
    </source>
</evidence>
<dbReference type="AlphaFoldDB" id="A0A0N4XDI2"/>
<sequence length="107" mass="12651">MRSTTTTENFPKAKRNTKSRINQILEPAYPPHTTLSARSVPIRREKADWLIRLKHDAKSSEQLKKKLGREREKKEESWPSESLKKHSTAGTTREQEKDRFSRRDVRH</sequence>
<evidence type="ECO:0000256" key="1">
    <source>
        <dbReference type="SAM" id="MobiDB-lite"/>
    </source>
</evidence>
<evidence type="ECO:0000313" key="3">
    <source>
        <dbReference type="Proteomes" id="UP000271162"/>
    </source>
</evidence>
<dbReference type="EMBL" id="UYSL01000279">
    <property type="protein sequence ID" value="VDL63345.1"/>
    <property type="molecule type" value="Genomic_DNA"/>
</dbReference>
<reference evidence="4" key="1">
    <citation type="submission" date="2017-02" db="UniProtKB">
        <authorList>
            <consortium name="WormBaseParasite"/>
        </authorList>
    </citation>
    <scope>IDENTIFICATION</scope>
</reference>
<name>A0A0N4XDI2_NIPBR</name>
<feature type="compositionally biased region" description="Basic and acidic residues" evidence="1">
    <location>
        <begin position="93"/>
        <end position="107"/>
    </location>
</feature>
<feature type="region of interest" description="Disordered" evidence="1">
    <location>
        <begin position="1"/>
        <end position="40"/>
    </location>
</feature>
<evidence type="ECO:0000313" key="2">
    <source>
        <dbReference type="EMBL" id="VDL63345.1"/>
    </source>
</evidence>
<accession>A0A0N4XDI2</accession>
<feature type="region of interest" description="Disordered" evidence="1">
    <location>
        <begin position="56"/>
        <end position="107"/>
    </location>
</feature>
<proteinExistence type="predicted"/>